<protein>
    <recommendedName>
        <fullName evidence="2">Ice-binding protein C-terminal domain-containing protein</fullName>
    </recommendedName>
</protein>
<name>N6ZWC5_9RHOO</name>
<gene>
    <name evidence="3" type="ORF">C667_02648</name>
</gene>
<keyword evidence="4" id="KW-1185">Reference proteome</keyword>
<feature type="signal peptide" evidence="1">
    <location>
        <begin position="1"/>
        <end position="21"/>
    </location>
</feature>
<organism evidence="3 4">
    <name type="scientific">Thauera phenylacetica B4P</name>
    <dbReference type="NCBI Taxonomy" id="1234382"/>
    <lineage>
        <taxon>Bacteria</taxon>
        <taxon>Pseudomonadati</taxon>
        <taxon>Pseudomonadota</taxon>
        <taxon>Betaproteobacteria</taxon>
        <taxon>Rhodocyclales</taxon>
        <taxon>Zoogloeaceae</taxon>
        <taxon>Thauera</taxon>
    </lineage>
</organism>
<dbReference type="Pfam" id="PF07589">
    <property type="entry name" value="PEP-CTERM"/>
    <property type="match status" value="1"/>
</dbReference>
<dbReference type="AlphaFoldDB" id="N6ZWC5"/>
<comment type="caution">
    <text evidence="3">The sequence shown here is derived from an EMBL/GenBank/DDBJ whole genome shotgun (WGS) entry which is preliminary data.</text>
</comment>
<dbReference type="EMBL" id="AMXF01000007">
    <property type="protein sequence ID" value="ENO98673.1"/>
    <property type="molecule type" value="Genomic_DNA"/>
</dbReference>
<feature type="domain" description="Ice-binding protein C-terminal" evidence="2">
    <location>
        <begin position="182"/>
        <end position="205"/>
    </location>
</feature>
<accession>N6ZWC5</accession>
<dbReference type="Proteomes" id="UP000013047">
    <property type="component" value="Unassembled WGS sequence"/>
</dbReference>
<proteinExistence type="predicted"/>
<reference evidence="3 4" key="1">
    <citation type="submission" date="2012-09" db="EMBL/GenBank/DDBJ databases">
        <title>Draft Genome Sequences of 6 Strains from Genus Thauera.</title>
        <authorList>
            <person name="Liu B."/>
            <person name="Shapleigh J.P."/>
            <person name="Frostegard A.H."/>
        </authorList>
    </citation>
    <scope>NUCLEOTIDE SEQUENCE [LARGE SCALE GENOMIC DNA]</scope>
    <source>
        <strain evidence="3 4">B4P</strain>
    </source>
</reference>
<dbReference type="RefSeq" id="WP_004356474.1">
    <property type="nucleotide sequence ID" value="NZ_AMXF01000007.1"/>
</dbReference>
<feature type="chain" id="PRO_5004128997" description="Ice-binding protein C-terminal domain-containing protein" evidence="1">
    <location>
        <begin position="22"/>
        <end position="210"/>
    </location>
</feature>
<keyword evidence="1" id="KW-0732">Signal</keyword>
<evidence type="ECO:0000313" key="3">
    <source>
        <dbReference type="EMBL" id="ENO98673.1"/>
    </source>
</evidence>
<evidence type="ECO:0000313" key="4">
    <source>
        <dbReference type="Proteomes" id="UP000013047"/>
    </source>
</evidence>
<sequence length="210" mass="22004">MKTKTLTAAFAAATLSFGAQAALLNFDDSSLSDGTTLSSYGGMTWKNIGIATPGSNTNYNNTGFVNGLKSAPNVAASQTDTAASFGTTQGFLLNSGWFTSASLNGLILDFTGTSGANKFSKSVTLSVLQPLFVKFDWTIDELVMATRCKTGTNNDCTRQPDTLNFGQRFVMDDLSIGDSNNTVPEPGVLALLGASLLGMTLLRRRGTPAA</sequence>
<dbReference type="InterPro" id="IPR013424">
    <property type="entry name" value="Ice-binding_C"/>
</dbReference>
<evidence type="ECO:0000259" key="2">
    <source>
        <dbReference type="Pfam" id="PF07589"/>
    </source>
</evidence>
<evidence type="ECO:0000256" key="1">
    <source>
        <dbReference type="SAM" id="SignalP"/>
    </source>
</evidence>
<dbReference type="NCBIfam" id="TIGR02595">
    <property type="entry name" value="PEP_CTERM"/>
    <property type="match status" value="1"/>
</dbReference>